<name>A0A336LDP1_CULSO</name>
<proteinExistence type="predicted"/>
<dbReference type="InterPro" id="IPR013087">
    <property type="entry name" value="Znf_C2H2_type"/>
</dbReference>
<sequence>MKSENQTSENIELNQSDKINTPIINSDSGTFQKLTPIIPAFVAPDVLNEVPEIIIQCITCNANFTELEFDDHVCPYDEEGNFITDFDTQSDICYFANEVHELLKFNNVQITQILKEQFNINIVKNKKTGPYDCNLCDRKFTYYAGLERHLVKHRAEGDPKKLKAIQTLQNVVKCMDCGQIFATIDIASDHYELKHKEKLEIIRQSDSGIDLGTVECMNEIPPEIIEKKIKYLKVIAASAILQCEFCDLVFTKTGDLFHHMFEHDSRSGFECTMCEISLPTIKEITHHWLSECVFVHFEQYRHINLVRYYVCNVCEEHFGHLEDLYHHRHITLHFFPRLNYMTQELEIPCEKCEFFSPRIMPLVEHHNNEHTKKILPNKKQNVSSKKPRPYLCDICGKSYTQSSHLWQHLRFHQGIKPFACPEEGCQRKFTIRPDLMDHIRKCHTGERPYHCQLCGKRFLTGSVYYQHRLIHRGERRYGCEDCGKRFYRADALKNHQRIHSGEKPYPCQHCNKSFRQRGDREKHIRARHKFLPPKNILNIGAQ</sequence>
<dbReference type="Gene3D" id="3.30.160.60">
    <property type="entry name" value="Classic Zinc Finger"/>
    <property type="match status" value="6"/>
</dbReference>
<keyword evidence="7" id="KW-0804">Transcription</keyword>
<evidence type="ECO:0000256" key="2">
    <source>
        <dbReference type="ARBA" id="ARBA00022723"/>
    </source>
</evidence>
<dbReference type="InterPro" id="IPR036236">
    <property type="entry name" value="Znf_C2H2_sf"/>
</dbReference>
<evidence type="ECO:0000313" key="12">
    <source>
        <dbReference type="EMBL" id="SSX34961.1"/>
    </source>
</evidence>
<evidence type="ECO:0000256" key="3">
    <source>
        <dbReference type="ARBA" id="ARBA00022737"/>
    </source>
</evidence>
<dbReference type="GO" id="GO:0001227">
    <property type="term" value="F:DNA-binding transcription repressor activity, RNA polymerase II-specific"/>
    <property type="evidence" value="ECO:0007669"/>
    <property type="project" value="TreeGrafter"/>
</dbReference>
<dbReference type="FunFam" id="3.30.160.60:FF:000202">
    <property type="entry name" value="Zinc finger protein 574"/>
    <property type="match status" value="1"/>
</dbReference>
<dbReference type="GO" id="GO:0032502">
    <property type="term" value="P:developmental process"/>
    <property type="evidence" value="ECO:0007669"/>
    <property type="project" value="UniProtKB-ARBA"/>
</dbReference>
<feature type="domain" description="C2H2-type" evidence="10">
    <location>
        <begin position="477"/>
        <end position="504"/>
    </location>
</feature>
<reference evidence="12" key="2">
    <citation type="submission" date="2018-07" db="EMBL/GenBank/DDBJ databases">
        <authorList>
            <person name="Quirk P.G."/>
            <person name="Krulwich T.A."/>
        </authorList>
    </citation>
    <scope>NUCLEOTIDE SEQUENCE</scope>
</reference>
<evidence type="ECO:0000256" key="8">
    <source>
        <dbReference type="ARBA" id="ARBA00023242"/>
    </source>
</evidence>
<gene>
    <name evidence="11" type="primary">CSON008828</name>
</gene>
<accession>A0A336LDP1</accession>
<dbReference type="FunFam" id="3.30.160.60:FF:000690">
    <property type="entry name" value="Zinc finger protein 354C"/>
    <property type="match status" value="1"/>
</dbReference>
<keyword evidence="8" id="KW-0539">Nucleus</keyword>
<dbReference type="SMART" id="SM00355">
    <property type="entry name" value="ZnF_C2H2"/>
    <property type="match status" value="11"/>
</dbReference>
<dbReference type="OMA" id="HEDENMS"/>
<dbReference type="Pfam" id="PF00096">
    <property type="entry name" value="zf-C2H2"/>
    <property type="match status" value="4"/>
</dbReference>
<dbReference type="GO" id="GO:0005654">
    <property type="term" value="C:nucleoplasm"/>
    <property type="evidence" value="ECO:0007669"/>
    <property type="project" value="TreeGrafter"/>
</dbReference>
<reference evidence="11" key="1">
    <citation type="submission" date="2018-04" db="EMBL/GenBank/DDBJ databases">
        <authorList>
            <person name="Go L.Y."/>
            <person name="Mitchell J.A."/>
        </authorList>
    </citation>
    <scope>NUCLEOTIDE SEQUENCE</scope>
    <source>
        <tissue evidence="11">Whole organism</tissue>
    </source>
</reference>
<dbReference type="PANTHER" id="PTHR24399">
    <property type="entry name" value="ZINC FINGER AND BTB DOMAIN-CONTAINING"/>
    <property type="match status" value="1"/>
</dbReference>
<dbReference type="VEuPathDB" id="VectorBase:CSON008828"/>
<keyword evidence="2" id="KW-0479">Metal-binding</keyword>
<feature type="domain" description="C2H2-type" evidence="10">
    <location>
        <begin position="131"/>
        <end position="158"/>
    </location>
</feature>
<evidence type="ECO:0000259" key="10">
    <source>
        <dbReference type="PROSITE" id="PS50157"/>
    </source>
</evidence>
<evidence type="ECO:0000256" key="4">
    <source>
        <dbReference type="ARBA" id="ARBA00022771"/>
    </source>
</evidence>
<protein>
    <submittedName>
        <fullName evidence="11">CSON008828 protein</fullName>
    </submittedName>
</protein>
<keyword evidence="6" id="KW-0805">Transcription regulation</keyword>
<dbReference type="GO" id="GO:0040029">
    <property type="term" value="P:epigenetic regulation of gene expression"/>
    <property type="evidence" value="ECO:0007669"/>
    <property type="project" value="UniProtKB-ARBA"/>
</dbReference>
<feature type="domain" description="C2H2-type" evidence="10">
    <location>
        <begin position="390"/>
        <end position="417"/>
    </location>
</feature>
<dbReference type="GO" id="GO:0008270">
    <property type="term" value="F:zinc ion binding"/>
    <property type="evidence" value="ECO:0007669"/>
    <property type="project" value="UniProtKB-KW"/>
</dbReference>
<dbReference type="AlphaFoldDB" id="A0A336LDP1"/>
<comment type="subcellular location">
    <subcellularLocation>
        <location evidence="1">Nucleus</location>
    </subcellularLocation>
</comment>
<evidence type="ECO:0000256" key="1">
    <source>
        <dbReference type="ARBA" id="ARBA00004123"/>
    </source>
</evidence>
<dbReference type="EMBL" id="UFQT01003394">
    <property type="protein sequence ID" value="SSX34961.1"/>
    <property type="molecule type" value="Genomic_DNA"/>
</dbReference>
<organism evidence="11">
    <name type="scientific">Culicoides sonorensis</name>
    <name type="common">Biting midge</name>
    <dbReference type="NCBI Taxonomy" id="179676"/>
    <lineage>
        <taxon>Eukaryota</taxon>
        <taxon>Metazoa</taxon>
        <taxon>Ecdysozoa</taxon>
        <taxon>Arthropoda</taxon>
        <taxon>Hexapoda</taxon>
        <taxon>Insecta</taxon>
        <taxon>Pterygota</taxon>
        <taxon>Neoptera</taxon>
        <taxon>Endopterygota</taxon>
        <taxon>Diptera</taxon>
        <taxon>Nematocera</taxon>
        <taxon>Chironomoidea</taxon>
        <taxon>Ceratopogonidae</taxon>
        <taxon>Ceratopogoninae</taxon>
        <taxon>Culicoides</taxon>
        <taxon>Monoculicoides</taxon>
    </lineage>
</organism>
<feature type="domain" description="C2H2-type" evidence="10">
    <location>
        <begin position="505"/>
        <end position="533"/>
    </location>
</feature>
<dbReference type="FunFam" id="3.30.160.60:FF:000634">
    <property type="entry name" value="Zinc finger X-chromosomal protein"/>
    <property type="match status" value="1"/>
</dbReference>
<evidence type="ECO:0000256" key="6">
    <source>
        <dbReference type="ARBA" id="ARBA00023015"/>
    </source>
</evidence>
<keyword evidence="5" id="KW-0862">Zinc</keyword>
<dbReference type="PROSITE" id="PS50157">
    <property type="entry name" value="ZINC_FINGER_C2H2_2"/>
    <property type="match status" value="7"/>
</dbReference>
<dbReference type="GO" id="GO:0000785">
    <property type="term" value="C:chromatin"/>
    <property type="evidence" value="ECO:0007669"/>
    <property type="project" value="UniProtKB-ARBA"/>
</dbReference>
<keyword evidence="4 9" id="KW-0863">Zinc-finger</keyword>
<dbReference type="EMBL" id="UFQS01003394">
    <property type="protein sequence ID" value="SSX15599.1"/>
    <property type="molecule type" value="Genomic_DNA"/>
</dbReference>
<dbReference type="FunFam" id="3.30.160.60:FF:000218">
    <property type="entry name" value="Zinc finger protein 10"/>
    <property type="match status" value="1"/>
</dbReference>
<feature type="domain" description="C2H2-type" evidence="10">
    <location>
        <begin position="418"/>
        <end position="448"/>
    </location>
</feature>
<evidence type="ECO:0000256" key="7">
    <source>
        <dbReference type="ARBA" id="ARBA00023163"/>
    </source>
</evidence>
<feature type="domain" description="C2H2-type" evidence="10">
    <location>
        <begin position="309"/>
        <end position="338"/>
    </location>
</feature>
<dbReference type="FunFam" id="3.30.160.60:FF:001102">
    <property type="entry name" value="Transcription factor IIIA"/>
    <property type="match status" value="1"/>
</dbReference>
<feature type="domain" description="C2H2-type" evidence="10">
    <location>
        <begin position="449"/>
        <end position="476"/>
    </location>
</feature>
<dbReference type="PROSITE" id="PS00028">
    <property type="entry name" value="ZINC_FINGER_C2H2_1"/>
    <property type="match status" value="9"/>
</dbReference>
<evidence type="ECO:0000256" key="9">
    <source>
        <dbReference type="PROSITE-ProRule" id="PRU00042"/>
    </source>
</evidence>
<evidence type="ECO:0000256" key="5">
    <source>
        <dbReference type="ARBA" id="ARBA00022833"/>
    </source>
</evidence>
<keyword evidence="3" id="KW-0677">Repeat</keyword>
<dbReference type="PANTHER" id="PTHR24399:SF23">
    <property type="entry name" value="C2H2-TYPE DOMAIN-CONTAINING PROTEIN"/>
    <property type="match status" value="1"/>
</dbReference>
<dbReference type="GO" id="GO:0003682">
    <property type="term" value="F:chromatin binding"/>
    <property type="evidence" value="ECO:0007669"/>
    <property type="project" value="UniProtKB-ARBA"/>
</dbReference>
<evidence type="ECO:0000313" key="11">
    <source>
        <dbReference type="EMBL" id="SSX15599.1"/>
    </source>
</evidence>
<dbReference type="SUPFAM" id="SSF57667">
    <property type="entry name" value="beta-beta-alpha zinc fingers"/>
    <property type="match status" value="4"/>
</dbReference>
<dbReference type="GO" id="GO:0000978">
    <property type="term" value="F:RNA polymerase II cis-regulatory region sequence-specific DNA binding"/>
    <property type="evidence" value="ECO:0007669"/>
    <property type="project" value="TreeGrafter"/>
</dbReference>